<feature type="domain" description="FAD-binding PCMH-type" evidence="6">
    <location>
        <begin position="30"/>
        <end position="201"/>
    </location>
</feature>
<dbReference type="InterPro" id="IPR012951">
    <property type="entry name" value="BBE"/>
</dbReference>
<dbReference type="InterPro" id="IPR036318">
    <property type="entry name" value="FAD-bd_PCMH-like_sf"/>
</dbReference>
<dbReference type="Pfam" id="PF01565">
    <property type="entry name" value="FAD_binding_4"/>
    <property type="match status" value="1"/>
</dbReference>
<dbReference type="Pfam" id="PF08031">
    <property type="entry name" value="BBE"/>
    <property type="match status" value="1"/>
</dbReference>
<dbReference type="InterPro" id="IPR016166">
    <property type="entry name" value="FAD-bd_PCMH"/>
</dbReference>
<dbReference type="InterPro" id="IPR016167">
    <property type="entry name" value="FAD-bd_PCMH_sub1"/>
</dbReference>
<dbReference type="InterPro" id="IPR050416">
    <property type="entry name" value="FAD-linked_Oxidoreductase"/>
</dbReference>
<keyword evidence="8" id="KW-1185">Reference proteome</keyword>
<dbReference type="PANTHER" id="PTHR42973">
    <property type="entry name" value="BINDING OXIDOREDUCTASE, PUTATIVE (AFU_ORTHOLOGUE AFUA_1G17690)-RELATED"/>
    <property type="match status" value="1"/>
</dbReference>
<dbReference type="EMBL" id="CP098755">
    <property type="protein sequence ID" value="USG68233.1"/>
    <property type="molecule type" value="Genomic_DNA"/>
</dbReference>
<dbReference type="Gene3D" id="3.30.465.10">
    <property type="match status" value="1"/>
</dbReference>
<comment type="cofactor">
    <cofactor evidence="1">
        <name>FAD</name>
        <dbReference type="ChEBI" id="CHEBI:57692"/>
    </cofactor>
</comment>
<proteinExistence type="inferred from homology"/>
<gene>
    <name evidence="7" type="ORF">NDK47_13515</name>
</gene>
<dbReference type="RefSeq" id="WP_251875735.1">
    <property type="nucleotide sequence ID" value="NZ_CP098755.1"/>
</dbReference>
<name>A0ABY4WM38_9BACL</name>
<protein>
    <submittedName>
        <fullName evidence="7">FAD-binding oxidoreductase</fullName>
    </submittedName>
</protein>
<dbReference type="SUPFAM" id="SSF56176">
    <property type="entry name" value="FAD-binding/transporter-associated domain-like"/>
    <property type="match status" value="1"/>
</dbReference>
<evidence type="ECO:0000256" key="5">
    <source>
        <dbReference type="ARBA" id="ARBA00023002"/>
    </source>
</evidence>
<evidence type="ECO:0000256" key="1">
    <source>
        <dbReference type="ARBA" id="ARBA00001974"/>
    </source>
</evidence>
<dbReference type="InterPro" id="IPR006094">
    <property type="entry name" value="Oxid_FAD_bind_N"/>
</dbReference>
<evidence type="ECO:0000256" key="2">
    <source>
        <dbReference type="ARBA" id="ARBA00005466"/>
    </source>
</evidence>
<dbReference type="PANTHER" id="PTHR42973:SF39">
    <property type="entry name" value="FAD-BINDING PCMH-TYPE DOMAIN-CONTAINING PROTEIN"/>
    <property type="match status" value="1"/>
</dbReference>
<dbReference type="InterPro" id="IPR016169">
    <property type="entry name" value="FAD-bd_PCMH_sub2"/>
</dbReference>
<dbReference type="Proteomes" id="UP001056500">
    <property type="component" value="Chromosome"/>
</dbReference>
<evidence type="ECO:0000256" key="4">
    <source>
        <dbReference type="ARBA" id="ARBA00022827"/>
    </source>
</evidence>
<keyword evidence="4" id="KW-0274">FAD</keyword>
<dbReference type="Gene3D" id="3.30.43.10">
    <property type="entry name" value="Uridine Diphospho-n-acetylenolpyruvylglucosamine Reductase, domain 2"/>
    <property type="match status" value="1"/>
</dbReference>
<accession>A0ABY4WM38</accession>
<dbReference type="Gene3D" id="3.40.462.20">
    <property type="match status" value="1"/>
</dbReference>
<sequence length="445" mass="50248">MPSLMGLTGRVIVEGESGYEEARLDFNARFSKYPKAIVYCMNEQDVVNAVRWARKHEMPFRVRGGGHSYEAFSLVDGGLVIDISMLQHLHIDKEAGTAYVGAGFRVLPLYEALWKQGRTIPSGTCGTTGVSGLTLGGGFGYLSRHFGMTCDNLLAIDMVDWRGRMIRANEKEHSDLLWACRGAGDGSFGVVTAFTFRVNPIGDVAHYSMAWDFSDLHKVVRFWQEWAPHVDDRLTPTLLLPAKNHGDIRSRGVFVGLEKELRQLIRPLQQAVPPKTISIRSASWITVARMFAGTATSRTKFKNSSAYVYEPLSNEALSIFTHHLSETPGTGNLVLFDAYGGAIGRIPPDATAFVHRRALFMIQYLSYWEHDRDEAANIRWIEQFRTSMLPFTRGAYRNYCDLLIPDWQTAYFGENIDRLKTVKKKYDPENVFQFEQSIPLPEQKS</sequence>
<evidence type="ECO:0000313" key="7">
    <source>
        <dbReference type="EMBL" id="USG68233.1"/>
    </source>
</evidence>
<reference evidence="7" key="1">
    <citation type="submission" date="2022-06" db="EMBL/GenBank/DDBJ databases">
        <title>Genome sequencing of Brevibacillus sp. BB3-R1.</title>
        <authorList>
            <person name="Heo J."/>
            <person name="Lee D."/>
            <person name="Won M."/>
            <person name="Han B.-H."/>
            <person name="Hong S.-B."/>
            <person name="Kwon S.-W."/>
        </authorList>
    </citation>
    <scope>NUCLEOTIDE SEQUENCE</scope>
    <source>
        <strain evidence="7">BB3-R1</strain>
    </source>
</reference>
<keyword evidence="3" id="KW-0285">Flavoprotein</keyword>
<dbReference type="PROSITE" id="PS51387">
    <property type="entry name" value="FAD_PCMH"/>
    <property type="match status" value="1"/>
</dbReference>
<comment type="similarity">
    <text evidence="2">Belongs to the oxygen-dependent FAD-linked oxidoreductase family.</text>
</comment>
<evidence type="ECO:0000259" key="6">
    <source>
        <dbReference type="PROSITE" id="PS51387"/>
    </source>
</evidence>
<evidence type="ECO:0000313" key="8">
    <source>
        <dbReference type="Proteomes" id="UP001056500"/>
    </source>
</evidence>
<keyword evidence="5" id="KW-0560">Oxidoreductase</keyword>
<evidence type="ECO:0000256" key="3">
    <source>
        <dbReference type="ARBA" id="ARBA00022630"/>
    </source>
</evidence>
<organism evidence="7 8">
    <name type="scientific">Brevibacillus ruminantium</name>
    <dbReference type="NCBI Taxonomy" id="2950604"/>
    <lineage>
        <taxon>Bacteria</taxon>
        <taxon>Bacillati</taxon>
        <taxon>Bacillota</taxon>
        <taxon>Bacilli</taxon>
        <taxon>Bacillales</taxon>
        <taxon>Paenibacillaceae</taxon>
        <taxon>Brevibacillus</taxon>
    </lineage>
</organism>